<dbReference type="PANTHER" id="PTHR14218">
    <property type="entry name" value="PROTEASE S8 TRIPEPTIDYL PEPTIDASE I CLN2"/>
    <property type="match status" value="1"/>
</dbReference>
<evidence type="ECO:0000256" key="8">
    <source>
        <dbReference type="PROSITE-ProRule" id="PRU01032"/>
    </source>
</evidence>
<gene>
    <name evidence="11" type="ORF">DVT68_19060</name>
</gene>
<evidence type="ECO:0000256" key="9">
    <source>
        <dbReference type="SAM" id="SignalP"/>
    </source>
</evidence>
<feature type="chain" id="PRO_5016794568" description="Peptidase S53 domain-containing protein" evidence="9">
    <location>
        <begin position="26"/>
        <end position="752"/>
    </location>
</feature>
<keyword evidence="3" id="KW-0479">Metal-binding</keyword>
<dbReference type="Pfam" id="PF09286">
    <property type="entry name" value="Pro-kuma_activ"/>
    <property type="match status" value="1"/>
</dbReference>
<dbReference type="GO" id="GO:0046872">
    <property type="term" value="F:metal ion binding"/>
    <property type="evidence" value="ECO:0007669"/>
    <property type="project" value="UniProtKB-KW"/>
</dbReference>
<dbReference type="SUPFAM" id="SSF52743">
    <property type="entry name" value="Subtilisin-like"/>
    <property type="match status" value="1"/>
</dbReference>
<dbReference type="SMART" id="SM00944">
    <property type="entry name" value="Pro-kuma_activ"/>
    <property type="match status" value="1"/>
</dbReference>
<comment type="cofactor">
    <cofactor evidence="1">
        <name>Ca(2+)</name>
        <dbReference type="ChEBI" id="CHEBI:29108"/>
    </cofactor>
</comment>
<dbReference type="CDD" id="cd11377">
    <property type="entry name" value="Pro-peptidase_S53"/>
    <property type="match status" value="1"/>
</dbReference>
<comment type="caution">
    <text evidence="11">The sequence shown here is derived from an EMBL/GenBank/DDBJ whole genome shotgun (WGS) entry which is preliminary data.</text>
</comment>
<organism evidence="11 12">
    <name type="scientific">Dyella solisilvae</name>
    <dbReference type="NCBI Taxonomy" id="1920168"/>
    <lineage>
        <taxon>Bacteria</taxon>
        <taxon>Pseudomonadati</taxon>
        <taxon>Pseudomonadota</taxon>
        <taxon>Gammaproteobacteria</taxon>
        <taxon>Lysobacterales</taxon>
        <taxon>Rhodanobacteraceae</taxon>
        <taxon>Dyella</taxon>
    </lineage>
</organism>
<dbReference type="EMBL" id="QQSY01000008">
    <property type="protein sequence ID" value="RDI96991.1"/>
    <property type="molecule type" value="Genomic_DNA"/>
</dbReference>
<feature type="active site" description="Charge relay system" evidence="8">
    <location>
        <position position="336"/>
    </location>
</feature>
<keyword evidence="4 8" id="KW-0378">Hydrolase</keyword>
<dbReference type="InterPro" id="IPR036852">
    <property type="entry name" value="Peptidase_S8/S53_dom_sf"/>
</dbReference>
<dbReference type="CDD" id="cd04056">
    <property type="entry name" value="Peptidases_S53"/>
    <property type="match status" value="1"/>
</dbReference>
<name>A0A370K2X0_9GAMM</name>
<dbReference type="InterPro" id="IPR023828">
    <property type="entry name" value="Peptidase_S8_Ser-AS"/>
</dbReference>
<feature type="active site" description="Charge relay system" evidence="8">
    <location>
        <position position="597"/>
    </location>
</feature>
<evidence type="ECO:0000256" key="6">
    <source>
        <dbReference type="ARBA" id="ARBA00022837"/>
    </source>
</evidence>
<evidence type="ECO:0000256" key="2">
    <source>
        <dbReference type="ARBA" id="ARBA00022670"/>
    </source>
</evidence>
<dbReference type="Proteomes" id="UP000254711">
    <property type="component" value="Unassembled WGS sequence"/>
</dbReference>
<proteinExistence type="predicted"/>
<comment type="caution">
    <text evidence="8">Lacks conserved residue(s) required for the propagation of feature annotation.</text>
</comment>
<evidence type="ECO:0000313" key="11">
    <source>
        <dbReference type="EMBL" id="RDI96991.1"/>
    </source>
</evidence>
<dbReference type="RefSeq" id="WP_114826798.1">
    <property type="nucleotide sequence ID" value="NZ_QQSY01000008.1"/>
</dbReference>
<feature type="active site" description="Charge relay system" evidence="8">
    <location>
        <position position="332"/>
    </location>
</feature>
<keyword evidence="9" id="KW-0732">Signal</keyword>
<dbReference type="InterPro" id="IPR030400">
    <property type="entry name" value="Sedolisin_dom"/>
</dbReference>
<dbReference type="SUPFAM" id="SSF54897">
    <property type="entry name" value="Protease propeptides/inhibitors"/>
    <property type="match status" value="1"/>
</dbReference>
<keyword evidence="7" id="KW-0865">Zymogen</keyword>
<evidence type="ECO:0000313" key="12">
    <source>
        <dbReference type="Proteomes" id="UP000254711"/>
    </source>
</evidence>
<dbReference type="PROSITE" id="PS51695">
    <property type="entry name" value="SEDOLISIN"/>
    <property type="match status" value="1"/>
</dbReference>
<dbReference type="InterPro" id="IPR000209">
    <property type="entry name" value="Peptidase_S8/S53_dom"/>
</dbReference>
<evidence type="ECO:0000256" key="7">
    <source>
        <dbReference type="ARBA" id="ARBA00023145"/>
    </source>
</evidence>
<evidence type="ECO:0000256" key="4">
    <source>
        <dbReference type="ARBA" id="ARBA00022801"/>
    </source>
</evidence>
<dbReference type="PANTHER" id="PTHR14218:SF15">
    <property type="entry name" value="TRIPEPTIDYL-PEPTIDASE 1"/>
    <property type="match status" value="1"/>
</dbReference>
<keyword evidence="5 8" id="KW-0720">Serine protease</keyword>
<feature type="domain" description="Peptidase S53" evidence="10">
    <location>
        <begin position="252"/>
        <end position="750"/>
    </location>
</feature>
<dbReference type="InterPro" id="IPR050819">
    <property type="entry name" value="Tripeptidyl-peptidase_I"/>
</dbReference>
<protein>
    <recommendedName>
        <fullName evidence="10">Peptidase S53 domain-containing protein</fullName>
    </recommendedName>
</protein>
<keyword evidence="2 8" id="KW-0645">Protease</keyword>
<dbReference type="InterPro" id="IPR015366">
    <property type="entry name" value="S53_propep"/>
</dbReference>
<evidence type="ECO:0000259" key="10">
    <source>
        <dbReference type="PROSITE" id="PS51695"/>
    </source>
</evidence>
<feature type="signal peptide" evidence="9">
    <location>
        <begin position="1"/>
        <end position="25"/>
    </location>
</feature>
<dbReference type="AlphaFoldDB" id="A0A370K2X0"/>
<accession>A0A370K2X0</accession>
<dbReference type="GO" id="GO:0008240">
    <property type="term" value="F:tripeptidyl-peptidase activity"/>
    <property type="evidence" value="ECO:0007669"/>
    <property type="project" value="TreeGrafter"/>
</dbReference>
<dbReference type="PROSITE" id="PS00138">
    <property type="entry name" value="SUBTILASE_SER"/>
    <property type="match status" value="1"/>
</dbReference>
<evidence type="ECO:0000256" key="1">
    <source>
        <dbReference type="ARBA" id="ARBA00001913"/>
    </source>
</evidence>
<sequence length="752" mass="78204">MKSGHLYLCGAMALALAGIPVVSSAQSNAALAGINTAEGPRVTKTVDSRALSALPHTHLAVVDRSTPTQSVDDATPMAHLHLVLQRSAQRQAALEALSAAQHDPKSPKFHQWVTPDQFGQAFGVVDADIAATTAWLRSQGFTVNSVFPNKLEIDFSGNAGQVKRAFHTTMNRYTIDGASHIANATDISVPSALQSVLAGVAGLSDIHPQPQHVAIKVGQFDAATKTFKSNNATTSAASASPMASTLPSGARGLVPYDMSKMYGADQLYAAGITGSGINIAVVENAGMQPGDWYNFVSQFGLFGYGGTFQEFQPQATGFTTCENPGTGSDAGETVLDAEWATGLAPGANIWVATCNDTPTWPGEFVAAINLINGANRPNIISMSYGVSEQRVDPGSKAAIDALWAQADAEGISVFISSGDSGSNPDFNGQTIMGEGIGANALATSPHDTAVGGTDTADILDGTTSTYFSPTVNAVYGSALSYVPEIPWNMSCGNEVAAKALGYASSIAMCTAYEQPGFQGEYPTGISEASGGGPSSVDGKPAWQTLVYNTANDQSRDVPDVVLFGGSYGGYTWAVICTQNEPCSPNFVAPTASVGGTSLSAPMFAGIQALIDQGMAAQGGSAYQGNAAPTLYALAAQEYGSADGKKPPQGLAVCNADSSTKEARGCVFHNITRGGIATQCWQQPPFTVTPDCYVYAQTPGWQYPWEFGLTSTSTTTYNATTEAYAARPGWSFAAGLGSVNAQNLLWAWQAYLK</sequence>
<reference evidence="11 12" key="1">
    <citation type="submission" date="2018-07" db="EMBL/GenBank/DDBJ databases">
        <title>Dyella solisilvae sp. nov., isolated from the pine and broad-leaved mixed forest soil.</title>
        <authorList>
            <person name="Gao Z."/>
            <person name="Qiu L."/>
        </authorList>
    </citation>
    <scope>NUCLEOTIDE SEQUENCE [LARGE SCALE GENOMIC DNA]</scope>
    <source>
        <strain evidence="11 12">DHG54</strain>
    </source>
</reference>
<dbReference type="Gene3D" id="3.40.50.200">
    <property type="entry name" value="Peptidase S8/S53 domain"/>
    <property type="match status" value="1"/>
</dbReference>
<dbReference type="GO" id="GO:0004252">
    <property type="term" value="F:serine-type endopeptidase activity"/>
    <property type="evidence" value="ECO:0007669"/>
    <property type="project" value="UniProtKB-UniRule"/>
</dbReference>
<dbReference type="GO" id="GO:0006508">
    <property type="term" value="P:proteolysis"/>
    <property type="evidence" value="ECO:0007669"/>
    <property type="project" value="UniProtKB-KW"/>
</dbReference>
<keyword evidence="12" id="KW-1185">Reference proteome</keyword>
<dbReference type="Pfam" id="PF00082">
    <property type="entry name" value="Peptidase_S8"/>
    <property type="match status" value="1"/>
</dbReference>
<evidence type="ECO:0000256" key="5">
    <source>
        <dbReference type="ARBA" id="ARBA00022825"/>
    </source>
</evidence>
<keyword evidence="6" id="KW-0106">Calcium</keyword>
<evidence type="ECO:0000256" key="3">
    <source>
        <dbReference type="ARBA" id="ARBA00022723"/>
    </source>
</evidence>